<evidence type="ECO:0000313" key="5">
    <source>
        <dbReference type="Proteomes" id="UP001597641"/>
    </source>
</evidence>
<evidence type="ECO:0000259" key="3">
    <source>
        <dbReference type="PROSITE" id="PS50110"/>
    </source>
</evidence>
<dbReference type="Gene3D" id="3.40.50.2300">
    <property type="match status" value="1"/>
</dbReference>
<accession>A0ABW6BZQ6</accession>
<reference evidence="5" key="1">
    <citation type="journal article" date="2019" name="Int. J. Syst. Evol. Microbiol.">
        <title>The Global Catalogue of Microorganisms (GCM) 10K type strain sequencing project: providing services to taxonomists for standard genome sequencing and annotation.</title>
        <authorList>
            <consortium name="The Broad Institute Genomics Platform"/>
            <consortium name="The Broad Institute Genome Sequencing Center for Infectious Disease"/>
            <person name="Wu L."/>
            <person name="Ma J."/>
        </authorList>
    </citation>
    <scope>NUCLEOTIDE SEQUENCE [LARGE SCALE GENOMIC DNA]</scope>
    <source>
        <strain evidence="5">KCTC 23984</strain>
    </source>
</reference>
<dbReference type="InterPro" id="IPR050595">
    <property type="entry name" value="Bact_response_regulator"/>
</dbReference>
<dbReference type="RefSeq" id="WP_377489171.1">
    <property type="nucleotide sequence ID" value="NZ_JBHUOX010000021.1"/>
</dbReference>
<keyword evidence="1 2" id="KW-0597">Phosphoprotein</keyword>
<name>A0ABW6BZQ6_9BACT</name>
<sequence length="137" mass="15126">MQELGKVLLVDDDQTNNFLSARTLRQANAAVQLFEAGNGHEALELVANEALDFILLDVNMPVMDGFSFLEALQQLQDTTEFNTPTVVLLTTSESFLDSDKVLHCPIVKGFLTKPLSHDHISYLMNLATDRKQSCSAA</sequence>
<organism evidence="4 5">
    <name type="scientific">Pontibacter toksunensis</name>
    <dbReference type="NCBI Taxonomy" id="1332631"/>
    <lineage>
        <taxon>Bacteria</taxon>
        <taxon>Pseudomonadati</taxon>
        <taxon>Bacteroidota</taxon>
        <taxon>Cytophagia</taxon>
        <taxon>Cytophagales</taxon>
        <taxon>Hymenobacteraceae</taxon>
        <taxon>Pontibacter</taxon>
    </lineage>
</organism>
<gene>
    <name evidence="4" type="ORF">ACFS7Z_21160</name>
</gene>
<dbReference type="PANTHER" id="PTHR44591:SF3">
    <property type="entry name" value="RESPONSE REGULATORY DOMAIN-CONTAINING PROTEIN"/>
    <property type="match status" value="1"/>
</dbReference>
<comment type="caution">
    <text evidence="4">The sequence shown here is derived from an EMBL/GenBank/DDBJ whole genome shotgun (WGS) entry which is preliminary data.</text>
</comment>
<evidence type="ECO:0000256" key="1">
    <source>
        <dbReference type="ARBA" id="ARBA00022553"/>
    </source>
</evidence>
<protein>
    <submittedName>
        <fullName evidence="4">Response regulator</fullName>
    </submittedName>
</protein>
<feature type="domain" description="Response regulatory" evidence="3">
    <location>
        <begin position="6"/>
        <end position="128"/>
    </location>
</feature>
<dbReference type="PANTHER" id="PTHR44591">
    <property type="entry name" value="STRESS RESPONSE REGULATOR PROTEIN 1"/>
    <property type="match status" value="1"/>
</dbReference>
<dbReference type="SMART" id="SM00448">
    <property type="entry name" value="REC"/>
    <property type="match status" value="1"/>
</dbReference>
<dbReference type="EMBL" id="JBHUOX010000021">
    <property type="protein sequence ID" value="MFD3002890.1"/>
    <property type="molecule type" value="Genomic_DNA"/>
</dbReference>
<dbReference type="PROSITE" id="PS50110">
    <property type="entry name" value="RESPONSE_REGULATORY"/>
    <property type="match status" value="1"/>
</dbReference>
<dbReference type="SUPFAM" id="SSF52172">
    <property type="entry name" value="CheY-like"/>
    <property type="match status" value="1"/>
</dbReference>
<dbReference type="InterPro" id="IPR011006">
    <property type="entry name" value="CheY-like_superfamily"/>
</dbReference>
<evidence type="ECO:0000256" key="2">
    <source>
        <dbReference type="PROSITE-ProRule" id="PRU00169"/>
    </source>
</evidence>
<evidence type="ECO:0000313" key="4">
    <source>
        <dbReference type="EMBL" id="MFD3002890.1"/>
    </source>
</evidence>
<keyword evidence="5" id="KW-1185">Reference proteome</keyword>
<dbReference type="Pfam" id="PF00072">
    <property type="entry name" value="Response_reg"/>
    <property type="match status" value="1"/>
</dbReference>
<dbReference type="InterPro" id="IPR001789">
    <property type="entry name" value="Sig_transdc_resp-reg_receiver"/>
</dbReference>
<feature type="modified residue" description="4-aspartylphosphate" evidence="2">
    <location>
        <position position="57"/>
    </location>
</feature>
<proteinExistence type="predicted"/>
<dbReference type="Proteomes" id="UP001597641">
    <property type="component" value="Unassembled WGS sequence"/>
</dbReference>